<dbReference type="InterPro" id="IPR040351">
    <property type="entry name" value="RAB3IL/RAB3IP/Sec2"/>
</dbReference>
<evidence type="ECO:0000256" key="4">
    <source>
        <dbReference type="SAM" id="MobiDB-lite"/>
    </source>
</evidence>
<comment type="similarity">
    <text evidence="2">Belongs to the SEC2 family.</text>
</comment>
<dbReference type="GO" id="GO:0070319">
    <property type="term" value="C:Golgi to plasma membrane transport vesicle"/>
    <property type="evidence" value="ECO:0007669"/>
    <property type="project" value="TreeGrafter"/>
</dbReference>
<evidence type="ECO:0000313" key="6">
    <source>
        <dbReference type="EMBL" id="CAH1159618.1"/>
    </source>
</evidence>
<dbReference type="EMBL" id="OU896709">
    <property type="protein sequence ID" value="CAH1159618.1"/>
    <property type="molecule type" value="Genomic_DNA"/>
</dbReference>
<dbReference type="PANTHER" id="PTHR14430:SF0">
    <property type="entry name" value="SEC2P DOMAIN-CONTAINING PROTEIN"/>
    <property type="match status" value="1"/>
</dbReference>
<dbReference type="PANTHER" id="PTHR14430">
    <property type="entry name" value="RABIN3-RELATED"/>
    <property type="match status" value="1"/>
</dbReference>
<feature type="domain" description="GDP/GTP exchange factor Sec2 N-terminal" evidence="5">
    <location>
        <begin position="148"/>
        <end position="221"/>
    </location>
</feature>
<gene>
    <name evidence="6" type="ORF">PHAECO_LOCUS7042</name>
</gene>
<organism evidence="6 7">
    <name type="scientific">Phaedon cochleariae</name>
    <name type="common">Mustard beetle</name>
    <dbReference type="NCBI Taxonomy" id="80249"/>
    <lineage>
        <taxon>Eukaryota</taxon>
        <taxon>Metazoa</taxon>
        <taxon>Ecdysozoa</taxon>
        <taxon>Arthropoda</taxon>
        <taxon>Hexapoda</taxon>
        <taxon>Insecta</taxon>
        <taxon>Pterygota</taxon>
        <taxon>Neoptera</taxon>
        <taxon>Endopterygota</taxon>
        <taxon>Coleoptera</taxon>
        <taxon>Polyphaga</taxon>
        <taxon>Cucujiformia</taxon>
        <taxon>Chrysomeloidea</taxon>
        <taxon>Chrysomelidae</taxon>
        <taxon>Chrysomelinae</taxon>
        <taxon>Chrysomelini</taxon>
        <taxon>Phaedon</taxon>
    </lineage>
</organism>
<reference evidence="6" key="1">
    <citation type="submission" date="2022-01" db="EMBL/GenBank/DDBJ databases">
        <authorList>
            <person name="King R."/>
        </authorList>
    </citation>
    <scope>NUCLEOTIDE SEQUENCE</scope>
</reference>
<dbReference type="GO" id="GO:0006887">
    <property type="term" value="P:exocytosis"/>
    <property type="evidence" value="ECO:0007669"/>
    <property type="project" value="TreeGrafter"/>
</dbReference>
<evidence type="ECO:0000256" key="2">
    <source>
        <dbReference type="ARBA" id="ARBA00025794"/>
    </source>
</evidence>
<keyword evidence="7" id="KW-1185">Reference proteome</keyword>
<feature type="compositionally biased region" description="Acidic residues" evidence="4">
    <location>
        <begin position="56"/>
        <end position="67"/>
    </location>
</feature>
<dbReference type="GO" id="GO:0005085">
    <property type="term" value="F:guanyl-nucleotide exchange factor activity"/>
    <property type="evidence" value="ECO:0007669"/>
    <property type="project" value="InterPro"/>
</dbReference>
<protein>
    <recommendedName>
        <fullName evidence="5">GDP/GTP exchange factor Sec2 N-terminal domain-containing protein</fullName>
    </recommendedName>
</protein>
<dbReference type="Proteomes" id="UP001153737">
    <property type="component" value="Chromosome 3"/>
</dbReference>
<sequence length="457" mass="50684">MKADQQASSLAAKPSPLNAGLLMAPAAAAATTGALPKPNLQHRRAGSTGTTGDESGTTDDEDVDEPDITIRDHVTRRLFDDAGAFGSYSDIATITDKVGHLRVTHLNSSDSSMCSDKSPEDVIKDSGASGSDHVDWAGPTLVEMKEQAFLRLQSELKDANQELKLRDQELGRLSRMRQDVEAELEDLTASLFQEAHNMVREANEKQAAAEKALKESQMKVDVLTAEVAALKTLVLTSTPSSPNPHLHPQIGAFKDEPGAAIFAKRHRRSPSHFNLKYGREISPPDSPVKEVVHIASEVEAKEGLEVDPVIHKEFLTWRQKPVLEKSEPFIQRIYIEDIHLCLRFNNEDLSRKVGSAVESGTILVEAVGDKTKAMFPKKCALMEVPRLCFYRMNIGETDNWYSISQICRNRIIAVCDFLNYLKYIERGLVKSSAHDVYWEIVRLRKNMALARLGLTLS</sequence>
<dbReference type="InterPro" id="IPR009449">
    <property type="entry name" value="Sec2_N"/>
</dbReference>
<name>A0A9P0DRY7_PHACE</name>
<dbReference type="Pfam" id="PF06428">
    <property type="entry name" value="Sec2p"/>
    <property type="match status" value="1"/>
</dbReference>
<reference evidence="6" key="2">
    <citation type="submission" date="2022-10" db="EMBL/GenBank/DDBJ databases">
        <authorList>
            <consortium name="ENA_rothamsted_submissions"/>
            <consortium name="culmorum"/>
            <person name="King R."/>
        </authorList>
    </citation>
    <scope>NUCLEOTIDE SEQUENCE</scope>
</reference>
<dbReference type="SUPFAM" id="SSF144284">
    <property type="entry name" value="Sec2 N-terminal region"/>
    <property type="match status" value="1"/>
</dbReference>
<feature type="region of interest" description="Disordered" evidence="4">
    <location>
        <begin position="107"/>
        <end position="131"/>
    </location>
</feature>
<dbReference type="OrthoDB" id="5560525at2759"/>
<evidence type="ECO:0000313" key="7">
    <source>
        <dbReference type="Proteomes" id="UP001153737"/>
    </source>
</evidence>
<dbReference type="Gene3D" id="1.20.5.4880">
    <property type="match status" value="1"/>
</dbReference>
<proteinExistence type="inferred from homology"/>
<dbReference type="Pfam" id="PF25555">
    <property type="entry name" value="RAB3A-like_C"/>
    <property type="match status" value="1"/>
</dbReference>
<dbReference type="AlphaFoldDB" id="A0A9P0DRY7"/>
<evidence type="ECO:0000256" key="1">
    <source>
        <dbReference type="ARBA" id="ARBA00023054"/>
    </source>
</evidence>
<feature type="coiled-coil region" evidence="3">
    <location>
        <begin position="142"/>
        <end position="226"/>
    </location>
</feature>
<evidence type="ECO:0000259" key="5">
    <source>
        <dbReference type="Pfam" id="PF06428"/>
    </source>
</evidence>
<feature type="region of interest" description="Disordered" evidence="4">
    <location>
        <begin position="32"/>
        <end position="68"/>
    </location>
</feature>
<keyword evidence="1 3" id="KW-0175">Coiled coil</keyword>
<accession>A0A9P0DRY7</accession>
<evidence type="ECO:0000256" key="3">
    <source>
        <dbReference type="SAM" id="Coils"/>
    </source>
</evidence>
<feature type="compositionally biased region" description="Low complexity" evidence="4">
    <location>
        <begin position="46"/>
        <end position="55"/>
    </location>
</feature>